<dbReference type="InterPro" id="IPR015424">
    <property type="entry name" value="PyrdxlP-dep_Trfase"/>
</dbReference>
<dbReference type="PANTHER" id="PTHR43795:SF2">
    <property type="entry name" value="BIFUNCTIONAL ASPARTATE AMINOTRANSFERASE AND GLUTAMATE_ASPARTATE-PREPHENATE AMINOTRANSFERASE"/>
    <property type="match status" value="1"/>
</dbReference>
<keyword evidence="2" id="KW-0808">Transferase</keyword>
<keyword evidence="2 4" id="KW-0032">Aminotransferase</keyword>
<gene>
    <name evidence="4" type="ORF">FC90_GL000477</name>
</gene>
<dbReference type="EC" id="2.6.1.-" evidence="2"/>
<comment type="cofactor">
    <cofactor evidence="2">
        <name>pyridoxal 5'-phosphate</name>
        <dbReference type="ChEBI" id="CHEBI:597326"/>
    </cofactor>
</comment>
<dbReference type="InterPro" id="IPR004839">
    <property type="entry name" value="Aminotransferase_I/II_large"/>
</dbReference>
<reference evidence="4 5" key="1">
    <citation type="journal article" date="2015" name="Genome Announc.">
        <title>Expanding the biotechnology potential of lactobacilli through comparative genomics of 213 strains and associated genera.</title>
        <authorList>
            <person name="Sun Z."/>
            <person name="Harris H.M."/>
            <person name="McCann A."/>
            <person name="Guo C."/>
            <person name="Argimon S."/>
            <person name="Zhang W."/>
            <person name="Yang X."/>
            <person name="Jeffery I.B."/>
            <person name="Cooney J.C."/>
            <person name="Kagawa T.F."/>
            <person name="Liu W."/>
            <person name="Song Y."/>
            <person name="Salvetti E."/>
            <person name="Wrobel A."/>
            <person name="Rasinkangas P."/>
            <person name="Parkhill J."/>
            <person name="Rea M.C."/>
            <person name="O'Sullivan O."/>
            <person name="Ritari J."/>
            <person name="Douillard F.P."/>
            <person name="Paul Ross R."/>
            <person name="Yang R."/>
            <person name="Briner A.E."/>
            <person name="Felis G.E."/>
            <person name="de Vos W.M."/>
            <person name="Barrangou R."/>
            <person name="Klaenhammer T.R."/>
            <person name="Caufield P.W."/>
            <person name="Cui Y."/>
            <person name="Zhang H."/>
            <person name="O'Toole P.W."/>
        </authorList>
    </citation>
    <scope>NUCLEOTIDE SEQUENCE [LARGE SCALE GENOMIC DNA]</scope>
    <source>
        <strain evidence="4 5">DSM 20719</strain>
    </source>
</reference>
<dbReference type="GO" id="GO:0008483">
    <property type="term" value="F:transaminase activity"/>
    <property type="evidence" value="ECO:0007669"/>
    <property type="project" value="UniProtKB-KW"/>
</dbReference>
<dbReference type="Gene3D" id="3.90.1150.10">
    <property type="entry name" value="Aspartate Aminotransferase, domain 1"/>
    <property type="match status" value="1"/>
</dbReference>
<dbReference type="RefSeq" id="WP_057907408.1">
    <property type="nucleotide sequence ID" value="NZ_AYZB01000002.1"/>
</dbReference>
<dbReference type="InterPro" id="IPR015421">
    <property type="entry name" value="PyrdxlP-dep_Trfase_major"/>
</dbReference>
<dbReference type="NCBIfam" id="TIGR03801">
    <property type="entry name" value="asp_4_decarbox"/>
    <property type="match status" value="1"/>
</dbReference>
<dbReference type="AlphaFoldDB" id="A0AA89KYF1"/>
<dbReference type="CDD" id="cd00609">
    <property type="entry name" value="AAT_like"/>
    <property type="match status" value="1"/>
</dbReference>
<sequence length="532" mass="60189">MESLDIEQLKGMSNFEVAALFLENSEKNTMHNTPINVGRGNPNWINTRARLAFNKIVEFGIDESAKTIDEADGDMAGYVEKEGIAQRLHDYLDASDKTDKFILDFLAYTETKMHLNQDDLVHEFVDGAIGNHYPVPSRSLVNVEKILNKYLEVSLYNGEKLADHTNVFPTEGGTAAMVYLFNELKISHILEAGDTIAINTPIFTPYLQIPELSEFKLKQFDVSSVEDDNWQMLDAKFEELKDPSVKAFFVVNPTNPTSRAFSQHALDKIKEVVAANPEIIIITDDVYGTFVNNFQTIYSVAPKNTLLVYSYSKLYGATGHRLGLIATHEDNVFDEIIAKRTAENAAIKEEFEKRYSLVVANPLDMKFIDRTVADSREIGLYHTAGLSTPQQVLMALFSLTNLIHEGEKDPYIEASKKVVDDRYNTFWKSMGMEGDHSAENAEYYTVFNIYELAEKKYGKDFRDYFESNFSYLEFEGELAGKYGVVVMDGAGMGTEEGYLRVSLANQPAENYAITGKRIAELLAEYYDKFQQK</sequence>
<feature type="domain" description="Aminotransferase class I/classII large" evidence="3">
    <location>
        <begin position="160"/>
        <end position="512"/>
    </location>
</feature>
<dbReference type="PANTHER" id="PTHR43795">
    <property type="entry name" value="BIFUNCTIONAL ASPARTATE AMINOTRANSFERASE AND GLUTAMATE/ASPARTATE-PREPHENATE AMINOTRANSFERASE-RELATED"/>
    <property type="match status" value="1"/>
</dbReference>
<dbReference type="InterPro" id="IPR022518">
    <property type="entry name" value="Aspartate_4-decarboxylase"/>
</dbReference>
<dbReference type="Gene3D" id="3.40.640.10">
    <property type="entry name" value="Type I PLP-dependent aspartate aminotransferase-like (Major domain)"/>
    <property type="match status" value="1"/>
</dbReference>
<dbReference type="GO" id="GO:0006520">
    <property type="term" value="P:amino acid metabolic process"/>
    <property type="evidence" value="ECO:0007669"/>
    <property type="project" value="TreeGrafter"/>
</dbReference>
<evidence type="ECO:0000313" key="4">
    <source>
        <dbReference type="EMBL" id="KRM24340.1"/>
    </source>
</evidence>
<dbReference type="PROSITE" id="PS00105">
    <property type="entry name" value="AA_TRANSFER_CLASS_1"/>
    <property type="match status" value="1"/>
</dbReference>
<evidence type="ECO:0000256" key="2">
    <source>
        <dbReference type="RuleBase" id="RU000481"/>
    </source>
</evidence>
<dbReference type="GO" id="GO:0030170">
    <property type="term" value="F:pyridoxal phosphate binding"/>
    <property type="evidence" value="ECO:0007669"/>
    <property type="project" value="InterPro"/>
</dbReference>
<evidence type="ECO:0000259" key="3">
    <source>
        <dbReference type="Pfam" id="PF00155"/>
    </source>
</evidence>
<evidence type="ECO:0000313" key="5">
    <source>
        <dbReference type="Proteomes" id="UP000050823"/>
    </source>
</evidence>
<name>A0AA89KYF1_9LACO</name>
<dbReference type="NCBIfam" id="NF006755">
    <property type="entry name" value="PRK09275.1"/>
    <property type="match status" value="1"/>
</dbReference>
<comment type="caution">
    <text evidence="4">The sequence shown here is derived from an EMBL/GenBank/DDBJ whole genome shotgun (WGS) entry which is preliminary data.</text>
</comment>
<protein>
    <recommendedName>
        <fullName evidence="2">Aminotransferase</fullName>
        <ecNumber evidence="2">2.6.1.-</ecNumber>
    </recommendedName>
</protein>
<proteinExistence type="inferred from homology"/>
<accession>A0AA89KYF1</accession>
<dbReference type="Proteomes" id="UP000050823">
    <property type="component" value="Unassembled WGS sequence"/>
</dbReference>
<dbReference type="InterPro" id="IPR015422">
    <property type="entry name" value="PyrdxlP-dep_Trfase_small"/>
</dbReference>
<keyword evidence="1" id="KW-0663">Pyridoxal phosphate</keyword>
<dbReference type="EMBL" id="AYZB01000002">
    <property type="protein sequence ID" value="KRM24340.1"/>
    <property type="molecule type" value="Genomic_DNA"/>
</dbReference>
<dbReference type="InterPro" id="IPR004838">
    <property type="entry name" value="NHTrfase_class1_PyrdxlP-BS"/>
</dbReference>
<dbReference type="SUPFAM" id="SSF53383">
    <property type="entry name" value="PLP-dependent transferases"/>
    <property type="match status" value="1"/>
</dbReference>
<comment type="similarity">
    <text evidence="2">Belongs to the class-I pyridoxal-phosphate-dependent aminotransferase family.</text>
</comment>
<organism evidence="4 5">
    <name type="scientific">Latilactobacillus graminis DSM 20719</name>
    <dbReference type="NCBI Taxonomy" id="1423752"/>
    <lineage>
        <taxon>Bacteria</taxon>
        <taxon>Bacillati</taxon>
        <taxon>Bacillota</taxon>
        <taxon>Bacilli</taxon>
        <taxon>Lactobacillales</taxon>
        <taxon>Lactobacillaceae</taxon>
        <taxon>Latilactobacillus</taxon>
    </lineage>
</organism>
<evidence type="ECO:0000256" key="1">
    <source>
        <dbReference type="ARBA" id="ARBA00022898"/>
    </source>
</evidence>
<dbReference type="InterPro" id="IPR050478">
    <property type="entry name" value="Ethylene_sulfur-biosynth"/>
</dbReference>
<dbReference type="Gene3D" id="1.10.20.110">
    <property type="match status" value="1"/>
</dbReference>
<dbReference type="Pfam" id="PF00155">
    <property type="entry name" value="Aminotran_1_2"/>
    <property type="match status" value="1"/>
</dbReference>